<dbReference type="InterPro" id="IPR036775">
    <property type="entry name" value="DNA_pol_Y-fam_lit_finger_sf"/>
</dbReference>
<evidence type="ECO:0000256" key="2">
    <source>
        <dbReference type="ARBA" id="ARBA00022457"/>
    </source>
</evidence>
<dbReference type="Gene3D" id="1.10.150.20">
    <property type="entry name" value="5' to 3' exonuclease, C-terminal subdomain"/>
    <property type="match status" value="1"/>
</dbReference>
<evidence type="ECO:0000313" key="12">
    <source>
        <dbReference type="EMBL" id="PWU68580.1"/>
    </source>
</evidence>
<dbReference type="NCBIfam" id="NF002492">
    <property type="entry name" value="PRK01810.1"/>
    <property type="match status" value="1"/>
</dbReference>
<dbReference type="CDD" id="cd03586">
    <property type="entry name" value="PolY_Pol_IV_kappa"/>
    <property type="match status" value="1"/>
</dbReference>
<dbReference type="FunFam" id="3.40.1170.60:FF:000003">
    <property type="entry name" value="DNA polymerase eta"/>
    <property type="match status" value="1"/>
</dbReference>
<dbReference type="EC" id="2.7.7.7" evidence="10"/>
<protein>
    <recommendedName>
        <fullName evidence="10">DNA polymerase IV</fullName>
        <shortName evidence="10">Pol IV</shortName>
        <ecNumber evidence="10">2.7.7.7</ecNumber>
    </recommendedName>
</protein>
<dbReference type="PANTHER" id="PTHR11076:SF33">
    <property type="entry name" value="DNA POLYMERASE KAPPA"/>
    <property type="match status" value="1"/>
</dbReference>
<dbReference type="InterPro" id="IPR043502">
    <property type="entry name" value="DNA/RNA_pol_sf"/>
</dbReference>
<feature type="binding site" evidence="10">
    <location>
        <position position="112"/>
    </location>
    <ligand>
        <name>Mg(2+)</name>
        <dbReference type="ChEBI" id="CHEBI:18420"/>
    </ligand>
</feature>
<dbReference type="OrthoDB" id="9808813at2"/>
<dbReference type="NCBIfam" id="NF002677">
    <property type="entry name" value="PRK02406.1"/>
    <property type="match status" value="1"/>
</dbReference>
<evidence type="ECO:0000256" key="4">
    <source>
        <dbReference type="ARBA" id="ARBA00022695"/>
    </source>
</evidence>
<comment type="function">
    <text evidence="10">Poorly processive, error-prone DNA polymerase involved in untargeted mutagenesis. Copies undamaged DNA at stalled replication forks, which arise in vivo from mismatched or misaligned primer ends. These misaligned primers can be extended by PolIV. Exhibits no 3'-5' exonuclease (proofreading) activity. May be involved in translesional synthesis, in conjunction with the beta clamp from PolIII.</text>
</comment>
<keyword evidence="10" id="KW-0235">DNA replication</keyword>
<dbReference type="HAMAP" id="MF_01113">
    <property type="entry name" value="DNApol_IV"/>
    <property type="match status" value="1"/>
</dbReference>
<dbReference type="GO" id="GO:0006261">
    <property type="term" value="P:DNA-templated DNA replication"/>
    <property type="evidence" value="ECO:0007669"/>
    <property type="project" value="UniProtKB-UniRule"/>
</dbReference>
<keyword evidence="5 10" id="KW-0479">Metal-binding</keyword>
<dbReference type="Proteomes" id="UP000245624">
    <property type="component" value="Unassembled WGS sequence"/>
</dbReference>
<comment type="catalytic activity">
    <reaction evidence="10">
        <text>DNA(n) + a 2'-deoxyribonucleoside 5'-triphosphate = DNA(n+1) + diphosphate</text>
        <dbReference type="Rhea" id="RHEA:22508"/>
        <dbReference type="Rhea" id="RHEA-COMP:17339"/>
        <dbReference type="Rhea" id="RHEA-COMP:17340"/>
        <dbReference type="ChEBI" id="CHEBI:33019"/>
        <dbReference type="ChEBI" id="CHEBI:61560"/>
        <dbReference type="ChEBI" id="CHEBI:173112"/>
        <dbReference type="EC" id="2.7.7.7"/>
    </reaction>
</comment>
<feature type="site" description="Substrate discrimination" evidence="10">
    <location>
        <position position="21"/>
    </location>
</feature>
<comment type="subunit">
    <text evidence="10">Monomer.</text>
</comment>
<evidence type="ECO:0000313" key="13">
    <source>
        <dbReference type="Proteomes" id="UP000245624"/>
    </source>
</evidence>
<keyword evidence="13" id="KW-1185">Reference proteome</keyword>
<dbReference type="Pfam" id="PF00817">
    <property type="entry name" value="IMS"/>
    <property type="match status" value="1"/>
</dbReference>
<feature type="domain" description="UmuC" evidence="11">
    <location>
        <begin position="12"/>
        <end position="193"/>
    </location>
</feature>
<dbReference type="PANTHER" id="PTHR11076">
    <property type="entry name" value="DNA REPAIR POLYMERASE UMUC / TRANSFERASE FAMILY MEMBER"/>
    <property type="match status" value="1"/>
</dbReference>
<evidence type="ECO:0000256" key="1">
    <source>
        <dbReference type="ARBA" id="ARBA00010945"/>
    </source>
</evidence>
<dbReference type="Gene3D" id="3.40.1170.60">
    <property type="match status" value="1"/>
</dbReference>
<dbReference type="GO" id="GO:0006281">
    <property type="term" value="P:DNA repair"/>
    <property type="evidence" value="ECO:0007669"/>
    <property type="project" value="UniProtKB-UniRule"/>
</dbReference>
<name>A0A317L0K3_9BACI</name>
<gene>
    <name evidence="10" type="primary">dinB</name>
    <name evidence="12" type="ORF">DLJ74_09085</name>
</gene>
<dbReference type="AlphaFoldDB" id="A0A317L0K3"/>
<dbReference type="Gene3D" id="3.30.1490.100">
    <property type="entry name" value="DNA polymerase, Y-family, little finger domain"/>
    <property type="match status" value="1"/>
</dbReference>
<dbReference type="GO" id="GO:0003887">
    <property type="term" value="F:DNA-directed DNA polymerase activity"/>
    <property type="evidence" value="ECO:0007669"/>
    <property type="project" value="UniProtKB-UniRule"/>
</dbReference>
<dbReference type="GO" id="GO:0042276">
    <property type="term" value="P:error-prone translesion synthesis"/>
    <property type="evidence" value="ECO:0007669"/>
    <property type="project" value="TreeGrafter"/>
</dbReference>
<organism evidence="12 13">
    <name type="scientific">Gracilibacillus dipsosauri</name>
    <dbReference type="NCBI Taxonomy" id="178340"/>
    <lineage>
        <taxon>Bacteria</taxon>
        <taxon>Bacillati</taxon>
        <taxon>Bacillota</taxon>
        <taxon>Bacilli</taxon>
        <taxon>Bacillales</taxon>
        <taxon>Bacillaceae</taxon>
        <taxon>Gracilibacillus</taxon>
    </lineage>
</organism>
<dbReference type="GO" id="GO:0003684">
    <property type="term" value="F:damaged DNA binding"/>
    <property type="evidence" value="ECO:0007669"/>
    <property type="project" value="InterPro"/>
</dbReference>
<dbReference type="GO" id="GO:0000287">
    <property type="term" value="F:magnesium ion binding"/>
    <property type="evidence" value="ECO:0007669"/>
    <property type="project" value="UniProtKB-UniRule"/>
</dbReference>
<feature type="active site" evidence="10">
    <location>
        <position position="113"/>
    </location>
</feature>
<keyword evidence="4 10" id="KW-0548">Nucleotidyltransferase</keyword>
<keyword evidence="3 10" id="KW-0808">Transferase</keyword>
<evidence type="ECO:0000256" key="8">
    <source>
        <dbReference type="ARBA" id="ARBA00022932"/>
    </source>
</evidence>
<dbReference type="Pfam" id="PF11798">
    <property type="entry name" value="IMS_HHH"/>
    <property type="match status" value="1"/>
</dbReference>
<dbReference type="InterPro" id="IPR017961">
    <property type="entry name" value="DNA_pol_Y-fam_little_finger"/>
</dbReference>
<dbReference type="SUPFAM" id="SSF56672">
    <property type="entry name" value="DNA/RNA polymerases"/>
    <property type="match status" value="1"/>
</dbReference>
<dbReference type="InterPro" id="IPR050116">
    <property type="entry name" value="DNA_polymerase-Y"/>
</dbReference>
<dbReference type="GO" id="GO:0005829">
    <property type="term" value="C:cytosol"/>
    <property type="evidence" value="ECO:0007669"/>
    <property type="project" value="TreeGrafter"/>
</dbReference>
<keyword evidence="9 10" id="KW-0234">DNA repair</keyword>
<feature type="binding site" evidence="10">
    <location>
        <position position="16"/>
    </location>
    <ligand>
        <name>Mg(2+)</name>
        <dbReference type="ChEBI" id="CHEBI:18420"/>
    </ligand>
</feature>
<evidence type="ECO:0000259" key="11">
    <source>
        <dbReference type="PROSITE" id="PS50173"/>
    </source>
</evidence>
<keyword evidence="8 10" id="KW-0239">DNA-directed DNA polymerase</keyword>
<comment type="caution">
    <text evidence="12">The sequence shown here is derived from an EMBL/GenBank/DDBJ whole genome shotgun (WGS) entry which is preliminary data.</text>
</comment>
<dbReference type="Gene3D" id="3.30.70.270">
    <property type="match status" value="1"/>
</dbReference>
<dbReference type="InterPro" id="IPR024728">
    <property type="entry name" value="PolY_HhH_motif"/>
</dbReference>
<evidence type="ECO:0000256" key="5">
    <source>
        <dbReference type="ARBA" id="ARBA00022723"/>
    </source>
</evidence>
<keyword evidence="2 10" id="KW-0515">Mutator protein</keyword>
<proteinExistence type="inferred from homology"/>
<evidence type="ECO:0000256" key="10">
    <source>
        <dbReference type="HAMAP-Rule" id="MF_01113"/>
    </source>
</evidence>
<dbReference type="InterPro" id="IPR001126">
    <property type="entry name" value="UmuC"/>
</dbReference>
<dbReference type="SUPFAM" id="SSF100879">
    <property type="entry name" value="Lesion bypass DNA polymerase (Y-family), little finger domain"/>
    <property type="match status" value="1"/>
</dbReference>
<keyword evidence="6 10" id="KW-0227">DNA damage</keyword>
<reference evidence="12 13" key="1">
    <citation type="submission" date="2018-05" db="EMBL/GenBank/DDBJ databases">
        <title>Genomic analysis of Gracilibacillus dipsosauri DD1 reveals novel features of a salt-tolerant amylase.</title>
        <authorList>
            <person name="Deutch C.E."/>
            <person name="Yang S."/>
        </authorList>
    </citation>
    <scope>NUCLEOTIDE SEQUENCE [LARGE SCALE GENOMIC DNA]</scope>
    <source>
        <strain evidence="12 13">DD1</strain>
    </source>
</reference>
<comment type="subcellular location">
    <subcellularLocation>
        <location evidence="10">Cytoplasm</location>
    </subcellularLocation>
</comment>
<comment type="similarity">
    <text evidence="1 10">Belongs to the DNA polymerase type-Y family.</text>
</comment>
<keyword evidence="10" id="KW-0238">DNA-binding</keyword>
<dbReference type="EMBL" id="QGTD01000008">
    <property type="protein sequence ID" value="PWU68580.1"/>
    <property type="molecule type" value="Genomic_DNA"/>
</dbReference>
<dbReference type="GO" id="GO:0009432">
    <property type="term" value="P:SOS response"/>
    <property type="evidence" value="ECO:0007669"/>
    <property type="project" value="TreeGrafter"/>
</dbReference>
<dbReference type="Pfam" id="PF11799">
    <property type="entry name" value="IMS_C"/>
    <property type="match status" value="1"/>
</dbReference>
<dbReference type="InterPro" id="IPR022880">
    <property type="entry name" value="DNApol_IV"/>
</dbReference>
<keyword evidence="10" id="KW-0963">Cytoplasm</keyword>
<sequence>MNKWYPKNGRVILHVDMNSFYASVEIADDPNLKNKPVAIAGNPDERKGIIVTSSYEARNKGVKTTMPLWEARKLCPDLIVIRPNFPRYREISQQIFKHLETYTEFVEPVSIDEAYMDITKCAHIGSPLEIAKMIREELRKELGLPCSIGISPNKFLAKMASDMKKPNGITILRKRDVETRLWPLLLEQMYGVGKKTAEKLQKYDIHTIGDLVRADTHALKAILGVNGERLQARAKGEDPRPVDPDQAQAFKSIGSSMTFPMDIDVYDELIVQLQDLSKKVAFRLERKKAVGNTIQLVIRYNNRHTVTRRIKLPHFIEKGEQIFYYSETLLSKHWNGEPVRLLGITMQNTEKKDELFYQINLFDYLDELP</sequence>
<comment type="cofactor">
    <cofactor evidence="10">
        <name>Mg(2+)</name>
        <dbReference type="ChEBI" id="CHEBI:18420"/>
    </cofactor>
    <text evidence="10">Binds 2 magnesium ions per subunit.</text>
</comment>
<accession>A0A317L0K3</accession>
<evidence type="ECO:0000256" key="9">
    <source>
        <dbReference type="ARBA" id="ARBA00023204"/>
    </source>
</evidence>
<evidence type="ECO:0000256" key="7">
    <source>
        <dbReference type="ARBA" id="ARBA00022842"/>
    </source>
</evidence>
<keyword evidence="7 10" id="KW-0460">Magnesium</keyword>
<dbReference type="RefSeq" id="WP_109984219.1">
    <property type="nucleotide sequence ID" value="NZ_QGTD01000008.1"/>
</dbReference>
<dbReference type="PROSITE" id="PS50173">
    <property type="entry name" value="UMUC"/>
    <property type="match status" value="1"/>
</dbReference>
<evidence type="ECO:0000256" key="6">
    <source>
        <dbReference type="ARBA" id="ARBA00022763"/>
    </source>
</evidence>
<dbReference type="InterPro" id="IPR043128">
    <property type="entry name" value="Rev_trsase/Diguanyl_cyclase"/>
</dbReference>
<evidence type="ECO:0000256" key="3">
    <source>
        <dbReference type="ARBA" id="ARBA00022679"/>
    </source>
</evidence>